<evidence type="ECO:0000313" key="3">
    <source>
        <dbReference type="Proteomes" id="UP000010445"/>
    </source>
</evidence>
<keyword evidence="1" id="KW-1133">Transmembrane helix</keyword>
<dbReference type="AlphaFoldDB" id="L1MGV2"/>
<sequence>MSGFDSATTPERSEFSILSSVSCCAAVLVDLGFGGCVMVVQGWTMELSFDM</sequence>
<keyword evidence="3" id="KW-1185">Reference proteome</keyword>
<evidence type="ECO:0000313" key="2">
    <source>
        <dbReference type="EMBL" id="EKX90275.1"/>
    </source>
</evidence>
<dbReference type="Proteomes" id="UP000010445">
    <property type="component" value="Unassembled WGS sequence"/>
</dbReference>
<feature type="transmembrane region" description="Helical" evidence="1">
    <location>
        <begin position="15"/>
        <end position="40"/>
    </location>
</feature>
<dbReference type="STRING" id="1035195.HMPREF9997_01490"/>
<reference evidence="2 3" key="1">
    <citation type="submission" date="2012-05" db="EMBL/GenBank/DDBJ databases">
        <authorList>
            <person name="Weinstock G."/>
            <person name="Sodergren E."/>
            <person name="Lobos E.A."/>
            <person name="Fulton L."/>
            <person name="Fulton R."/>
            <person name="Courtney L."/>
            <person name="Fronick C."/>
            <person name="O'Laughlin M."/>
            <person name="Godfrey J."/>
            <person name="Wilson R.M."/>
            <person name="Miner T."/>
            <person name="Farmer C."/>
            <person name="Delehaunty K."/>
            <person name="Cordes M."/>
            <person name="Minx P."/>
            <person name="Tomlinson C."/>
            <person name="Chen J."/>
            <person name="Wollam A."/>
            <person name="Pepin K.H."/>
            <person name="Bhonagiri V."/>
            <person name="Zhang X."/>
            <person name="Suruliraj S."/>
            <person name="Warren W."/>
            <person name="Mitreva M."/>
            <person name="Mardis E.R."/>
            <person name="Wilson R.K."/>
        </authorList>
    </citation>
    <scope>NUCLEOTIDE SEQUENCE [LARGE SCALE GENOMIC DNA]</scope>
    <source>
        <strain evidence="2 3">F0235</strain>
    </source>
</reference>
<name>L1MGV2_9CORY</name>
<gene>
    <name evidence="2" type="ORF">HMPREF9997_01490</name>
</gene>
<dbReference type="HOGENOM" id="CLU_3097802_0_0_11"/>
<keyword evidence="1" id="KW-0472">Membrane</keyword>
<organism evidence="2 3">
    <name type="scientific">Corynebacterium durum F0235</name>
    <dbReference type="NCBI Taxonomy" id="1035195"/>
    <lineage>
        <taxon>Bacteria</taxon>
        <taxon>Bacillati</taxon>
        <taxon>Actinomycetota</taxon>
        <taxon>Actinomycetes</taxon>
        <taxon>Mycobacteriales</taxon>
        <taxon>Corynebacteriaceae</taxon>
        <taxon>Corynebacterium</taxon>
    </lineage>
</organism>
<comment type="caution">
    <text evidence="2">The sequence shown here is derived from an EMBL/GenBank/DDBJ whole genome shotgun (WGS) entry which is preliminary data.</text>
</comment>
<dbReference type="EMBL" id="AMEM01000018">
    <property type="protein sequence ID" value="EKX90275.1"/>
    <property type="molecule type" value="Genomic_DNA"/>
</dbReference>
<proteinExistence type="predicted"/>
<keyword evidence="1" id="KW-0812">Transmembrane</keyword>
<accession>L1MGV2</accession>
<evidence type="ECO:0000256" key="1">
    <source>
        <dbReference type="SAM" id="Phobius"/>
    </source>
</evidence>
<protein>
    <submittedName>
        <fullName evidence="2">Uncharacterized protein</fullName>
    </submittedName>
</protein>